<reference evidence="1 2" key="1">
    <citation type="submission" date="2023-08" db="EMBL/GenBank/DDBJ databases">
        <title>Black Yeasts Isolated from many extreme environments.</title>
        <authorList>
            <person name="Coleine C."/>
            <person name="Stajich J.E."/>
            <person name="Selbmann L."/>
        </authorList>
    </citation>
    <scope>NUCLEOTIDE SEQUENCE [LARGE SCALE GENOMIC DNA]</scope>
    <source>
        <strain evidence="1 2">CCFEE 536</strain>
    </source>
</reference>
<sequence length="75" mass="8250">MAALRIVDEEIKDDVRSLCGMAQSNNKTPPNYVTACMAIAMAGDKFTMRKGQEALLGLLEQTESFNGWPTRTAQN</sequence>
<protein>
    <submittedName>
        <fullName evidence="1">Uncharacterized protein</fullName>
    </submittedName>
</protein>
<gene>
    <name evidence="1" type="ORF">LTR16_002854</name>
</gene>
<proteinExistence type="predicted"/>
<comment type="caution">
    <text evidence="1">The sequence shown here is derived from an EMBL/GenBank/DDBJ whole genome shotgun (WGS) entry which is preliminary data.</text>
</comment>
<evidence type="ECO:0000313" key="1">
    <source>
        <dbReference type="EMBL" id="KAK5256617.1"/>
    </source>
</evidence>
<feature type="non-terminal residue" evidence="1">
    <location>
        <position position="75"/>
    </location>
</feature>
<dbReference type="Proteomes" id="UP001357485">
    <property type="component" value="Unassembled WGS sequence"/>
</dbReference>
<name>A0ABR0LYJ9_9PEZI</name>
<accession>A0ABR0LYJ9</accession>
<keyword evidence="2" id="KW-1185">Reference proteome</keyword>
<organism evidence="1 2">
    <name type="scientific">Cryomyces antarcticus</name>
    <dbReference type="NCBI Taxonomy" id="329879"/>
    <lineage>
        <taxon>Eukaryota</taxon>
        <taxon>Fungi</taxon>
        <taxon>Dikarya</taxon>
        <taxon>Ascomycota</taxon>
        <taxon>Pezizomycotina</taxon>
        <taxon>Dothideomycetes</taxon>
        <taxon>Dothideomycetes incertae sedis</taxon>
        <taxon>Cryomyces</taxon>
    </lineage>
</organism>
<evidence type="ECO:0000313" key="2">
    <source>
        <dbReference type="Proteomes" id="UP001357485"/>
    </source>
</evidence>
<dbReference type="EMBL" id="JAVRRA010008458">
    <property type="protein sequence ID" value="KAK5256617.1"/>
    <property type="molecule type" value="Genomic_DNA"/>
</dbReference>